<dbReference type="Gene3D" id="2.60.300.12">
    <property type="entry name" value="HesB-like domain"/>
    <property type="match status" value="1"/>
</dbReference>
<dbReference type="AlphaFoldDB" id="A0A1F8H7X7"/>
<accession>A0A1F8H7X7</accession>
<dbReference type="GO" id="GO:0016226">
    <property type="term" value="P:iron-sulfur cluster assembly"/>
    <property type="evidence" value="ECO:0007669"/>
    <property type="project" value="InterPro"/>
</dbReference>
<organism evidence="2 3">
    <name type="scientific">Candidatus Yanofskybacteria bacterium RIFCSPLOWO2_12_FULL_43_11b</name>
    <dbReference type="NCBI Taxonomy" id="1802710"/>
    <lineage>
        <taxon>Bacteria</taxon>
        <taxon>Candidatus Yanofskyibacteriota</taxon>
    </lineage>
</organism>
<gene>
    <name evidence="2" type="ORF">A3G51_02380</name>
</gene>
<evidence type="ECO:0000313" key="3">
    <source>
        <dbReference type="Proteomes" id="UP000177745"/>
    </source>
</evidence>
<dbReference type="GO" id="GO:0051539">
    <property type="term" value="F:4 iron, 4 sulfur cluster binding"/>
    <property type="evidence" value="ECO:0007669"/>
    <property type="project" value="TreeGrafter"/>
</dbReference>
<comment type="caution">
    <text evidence="2">The sequence shown here is derived from an EMBL/GenBank/DDBJ whole genome shotgun (WGS) entry which is preliminary data.</text>
</comment>
<evidence type="ECO:0000259" key="1">
    <source>
        <dbReference type="Pfam" id="PF01521"/>
    </source>
</evidence>
<dbReference type="NCBIfam" id="NF010147">
    <property type="entry name" value="PRK13623.1"/>
    <property type="match status" value="1"/>
</dbReference>
<dbReference type="GO" id="GO:0051537">
    <property type="term" value="F:2 iron, 2 sulfur cluster binding"/>
    <property type="evidence" value="ECO:0007669"/>
    <property type="project" value="TreeGrafter"/>
</dbReference>
<dbReference type="SUPFAM" id="SSF89360">
    <property type="entry name" value="HesB-like domain"/>
    <property type="match status" value="1"/>
</dbReference>
<sequence>MEPNLVSITKKAAIKIKEIMEQEGDNCLRIFVRGGGCSGLQYGLKTEKEPGNGDKVIEEHGVKVLIDPISIRYLSGAEIDFENENLMGGGFKINNPNAKGTCGCGQSFDPK</sequence>
<reference evidence="2 3" key="1">
    <citation type="journal article" date="2016" name="Nat. Commun.">
        <title>Thousands of microbial genomes shed light on interconnected biogeochemical processes in an aquifer system.</title>
        <authorList>
            <person name="Anantharaman K."/>
            <person name="Brown C.T."/>
            <person name="Hug L.A."/>
            <person name="Sharon I."/>
            <person name="Castelle C.J."/>
            <person name="Probst A.J."/>
            <person name="Thomas B.C."/>
            <person name="Singh A."/>
            <person name="Wilkins M.J."/>
            <person name="Karaoz U."/>
            <person name="Brodie E.L."/>
            <person name="Williams K.H."/>
            <person name="Hubbard S.S."/>
            <person name="Banfield J.F."/>
        </authorList>
    </citation>
    <scope>NUCLEOTIDE SEQUENCE [LARGE SCALE GENOMIC DNA]</scope>
</reference>
<dbReference type="Pfam" id="PF01521">
    <property type="entry name" value="Fe-S_biosyn"/>
    <property type="match status" value="1"/>
</dbReference>
<dbReference type="InterPro" id="IPR017870">
    <property type="entry name" value="FeS_cluster_insertion_CS"/>
</dbReference>
<evidence type="ECO:0000313" key="2">
    <source>
        <dbReference type="EMBL" id="OGN33280.1"/>
    </source>
</evidence>
<protein>
    <recommendedName>
        <fullName evidence="1">Core domain-containing protein</fullName>
    </recommendedName>
</protein>
<dbReference type="Proteomes" id="UP000177745">
    <property type="component" value="Unassembled WGS sequence"/>
</dbReference>
<dbReference type="PROSITE" id="PS01152">
    <property type="entry name" value="HESB"/>
    <property type="match status" value="1"/>
</dbReference>
<dbReference type="NCBIfam" id="TIGR00049">
    <property type="entry name" value="iron-sulfur cluster assembly accessory protein"/>
    <property type="match status" value="1"/>
</dbReference>
<dbReference type="PANTHER" id="PTHR43011">
    <property type="entry name" value="IRON-SULFUR CLUSTER ASSEMBLY 2 HOMOLOG, MITOCHONDRIAL"/>
    <property type="match status" value="1"/>
</dbReference>
<name>A0A1F8H7X7_9BACT</name>
<proteinExistence type="predicted"/>
<dbReference type="GO" id="GO:0005506">
    <property type="term" value="F:iron ion binding"/>
    <property type="evidence" value="ECO:0007669"/>
    <property type="project" value="TreeGrafter"/>
</dbReference>
<dbReference type="EMBL" id="MGKY01000021">
    <property type="protein sequence ID" value="OGN33280.1"/>
    <property type="molecule type" value="Genomic_DNA"/>
</dbReference>
<feature type="domain" description="Core" evidence="1">
    <location>
        <begin position="7"/>
        <end position="105"/>
    </location>
</feature>
<dbReference type="InterPro" id="IPR000361">
    <property type="entry name" value="ATAP_core_dom"/>
</dbReference>
<dbReference type="InterPro" id="IPR035903">
    <property type="entry name" value="HesB-like_dom_sf"/>
</dbReference>
<dbReference type="InterPro" id="IPR016092">
    <property type="entry name" value="ATAP"/>
</dbReference>
<dbReference type="PANTHER" id="PTHR43011:SF1">
    <property type="entry name" value="IRON-SULFUR CLUSTER ASSEMBLY 2 HOMOLOG, MITOCHONDRIAL"/>
    <property type="match status" value="1"/>
</dbReference>